<dbReference type="EMBL" id="QRNB01000088">
    <property type="protein sequence ID" value="RHK08552.1"/>
    <property type="molecule type" value="Genomic_DNA"/>
</dbReference>
<dbReference type="Proteomes" id="UP000286211">
    <property type="component" value="Unassembled WGS sequence"/>
</dbReference>
<protein>
    <submittedName>
        <fullName evidence="1">Transcriptional regulator</fullName>
    </submittedName>
</protein>
<reference evidence="1 2" key="1">
    <citation type="submission" date="2018-08" db="EMBL/GenBank/DDBJ databases">
        <title>A genome reference for cultivated species of the human gut microbiota.</title>
        <authorList>
            <person name="Zou Y."/>
            <person name="Xue W."/>
            <person name="Luo G."/>
        </authorList>
    </citation>
    <scope>NUCLEOTIDE SEQUENCE [LARGE SCALE GENOMIC DNA]</scope>
    <source>
        <strain evidence="1 2">AF46-2NS</strain>
    </source>
</reference>
<evidence type="ECO:0000313" key="2">
    <source>
        <dbReference type="Proteomes" id="UP000286211"/>
    </source>
</evidence>
<name>A0A3R6JY90_9BACT</name>
<proteinExistence type="predicted"/>
<evidence type="ECO:0000313" key="1">
    <source>
        <dbReference type="EMBL" id="RHK08552.1"/>
    </source>
</evidence>
<dbReference type="AlphaFoldDB" id="A0A3R6JY90"/>
<sequence>MRTGDKVLISPDLTHAKDWTQGEVIEVEHNPFVGIVISAKTADGNIFFGYKDLFEPAKDDE</sequence>
<comment type="caution">
    <text evidence="1">The sequence shown here is derived from an EMBL/GenBank/DDBJ whole genome shotgun (WGS) entry which is preliminary data.</text>
</comment>
<accession>A0A3R6JY90</accession>
<gene>
    <name evidence="1" type="ORF">DW079_12860</name>
</gene>
<organism evidence="1 2">
    <name type="scientific">Segatella copri</name>
    <dbReference type="NCBI Taxonomy" id="165179"/>
    <lineage>
        <taxon>Bacteria</taxon>
        <taxon>Pseudomonadati</taxon>
        <taxon>Bacteroidota</taxon>
        <taxon>Bacteroidia</taxon>
        <taxon>Bacteroidales</taxon>
        <taxon>Prevotellaceae</taxon>
        <taxon>Segatella</taxon>
    </lineage>
</organism>